<accession>A0ABC9W804</accession>
<gene>
    <name evidence="2" type="ORF">GRJ2_000581000</name>
</gene>
<comment type="caution">
    <text evidence="2">The sequence shown here is derived from an EMBL/GenBank/DDBJ whole genome shotgun (WGS) entry which is preliminary data.</text>
</comment>
<feature type="region of interest" description="Disordered" evidence="1">
    <location>
        <begin position="390"/>
        <end position="469"/>
    </location>
</feature>
<organism evidence="2 3">
    <name type="scientific">Grus japonensis</name>
    <name type="common">Japanese crane</name>
    <name type="synonym">Red-crowned crane</name>
    <dbReference type="NCBI Taxonomy" id="30415"/>
    <lineage>
        <taxon>Eukaryota</taxon>
        <taxon>Metazoa</taxon>
        <taxon>Chordata</taxon>
        <taxon>Craniata</taxon>
        <taxon>Vertebrata</taxon>
        <taxon>Euteleostomi</taxon>
        <taxon>Archelosauria</taxon>
        <taxon>Archosauria</taxon>
        <taxon>Dinosauria</taxon>
        <taxon>Saurischia</taxon>
        <taxon>Theropoda</taxon>
        <taxon>Coelurosauria</taxon>
        <taxon>Aves</taxon>
        <taxon>Neognathae</taxon>
        <taxon>Neoaves</taxon>
        <taxon>Gruiformes</taxon>
        <taxon>Gruidae</taxon>
        <taxon>Grus</taxon>
    </lineage>
</organism>
<dbReference type="AlphaFoldDB" id="A0ABC9W804"/>
<evidence type="ECO:0000256" key="1">
    <source>
        <dbReference type="SAM" id="MobiDB-lite"/>
    </source>
</evidence>
<keyword evidence="3" id="KW-1185">Reference proteome</keyword>
<dbReference type="Proteomes" id="UP001623348">
    <property type="component" value="Unassembled WGS sequence"/>
</dbReference>
<sequence>MRGGGSISIPLLSRLQDPQCQPPGQPGPCCGGCHAGGTLAHEGPLWGAWPSPSCCWDAREGCAGSALPYSCHPRWPGGPGVPARSVESLTSSVFSAAISSDSTASSPAPCCPSAEGPVEETLSAVLASCRLSAGAAIDRRSFIASGLASQLLEELLCQQLPGAEPGPTAGPEEWCCTTTTTTTSLERLRQHDHRFQRTKVCFQEQGWVPAAGTDRDTKVTPCRGQPWECRCAGGQDQGSGAQPCREACGHLCRGVAWHATHGCCARVEAGPSGTPRCCDGELAHGCGSAPGCPPGWWSRGGGREEPRSRQRAGKRDVARSHHGHREREEMPMLESWSRGQEPSGQRQEDGERQPPAPVHGGCPEWDPSPCPGTTNMVRVIARSFELRAQQDAARAERERQAWRCRGAGTADSPPQEPPECSGGQGWLPAEEHGTAGAQAATEPCRGGTAGSHDGEEGRRHGGYSRAPRC</sequence>
<evidence type="ECO:0000313" key="2">
    <source>
        <dbReference type="EMBL" id="GAB0181157.1"/>
    </source>
</evidence>
<protein>
    <submittedName>
        <fullName evidence="2">Translation initiation factor IF-2-like</fullName>
    </submittedName>
</protein>
<feature type="region of interest" description="Disordered" evidence="1">
    <location>
        <begin position="295"/>
        <end position="374"/>
    </location>
</feature>
<reference evidence="2 3" key="1">
    <citation type="submission" date="2024-06" db="EMBL/GenBank/DDBJ databases">
        <title>The draft genome of Grus japonensis, version 3.</title>
        <authorList>
            <person name="Nabeshima K."/>
            <person name="Suzuki S."/>
            <person name="Onuma M."/>
        </authorList>
    </citation>
    <scope>NUCLEOTIDE SEQUENCE [LARGE SCALE GENOMIC DNA]</scope>
    <source>
        <strain evidence="2 3">451A</strain>
    </source>
</reference>
<dbReference type="EMBL" id="BAAFJT010000002">
    <property type="protein sequence ID" value="GAB0181157.1"/>
    <property type="molecule type" value="Genomic_DNA"/>
</dbReference>
<feature type="compositionally biased region" description="Basic and acidic residues" evidence="1">
    <location>
        <begin position="301"/>
        <end position="330"/>
    </location>
</feature>
<name>A0ABC9W804_GRUJA</name>
<evidence type="ECO:0000313" key="3">
    <source>
        <dbReference type="Proteomes" id="UP001623348"/>
    </source>
</evidence>
<proteinExistence type="predicted"/>